<protein>
    <submittedName>
        <fullName evidence="1">Uncharacterized protein</fullName>
    </submittedName>
</protein>
<evidence type="ECO:0000313" key="2">
    <source>
        <dbReference type="Proteomes" id="UP000315017"/>
    </source>
</evidence>
<reference evidence="1 2" key="1">
    <citation type="submission" date="2019-02" db="EMBL/GenBank/DDBJ databases">
        <title>Deep-cultivation of Planctomycetes and their phenomic and genomic characterization uncovers novel biology.</title>
        <authorList>
            <person name="Wiegand S."/>
            <person name="Jogler M."/>
            <person name="Boedeker C."/>
            <person name="Pinto D."/>
            <person name="Vollmers J."/>
            <person name="Rivas-Marin E."/>
            <person name="Kohn T."/>
            <person name="Peeters S.H."/>
            <person name="Heuer A."/>
            <person name="Rast P."/>
            <person name="Oberbeckmann S."/>
            <person name="Bunk B."/>
            <person name="Jeske O."/>
            <person name="Meyerdierks A."/>
            <person name="Storesund J.E."/>
            <person name="Kallscheuer N."/>
            <person name="Luecker S."/>
            <person name="Lage O.M."/>
            <person name="Pohl T."/>
            <person name="Merkel B.J."/>
            <person name="Hornburger P."/>
            <person name="Mueller R.-W."/>
            <person name="Bruemmer F."/>
            <person name="Labrenz M."/>
            <person name="Spormann A.M."/>
            <person name="Op den Camp H."/>
            <person name="Overmann J."/>
            <person name="Amann R."/>
            <person name="Jetten M.S.M."/>
            <person name="Mascher T."/>
            <person name="Medema M.H."/>
            <person name="Devos D.P."/>
            <person name="Kaster A.-K."/>
            <person name="Ovreas L."/>
            <person name="Rohde M."/>
            <person name="Galperin M.Y."/>
            <person name="Jogler C."/>
        </authorList>
    </citation>
    <scope>NUCLEOTIDE SEQUENCE [LARGE SCALE GENOMIC DNA]</scope>
    <source>
        <strain evidence="1 2">ETA_A8</strain>
    </source>
</reference>
<dbReference type="Proteomes" id="UP000315017">
    <property type="component" value="Chromosome"/>
</dbReference>
<proteinExistence type="predicted"/>
<evidence type="ECO:0000313" key="1">
    <source>
        <dbReference type="EMBL" id="QDU31945.1"/>
    </source>
</evidence>
<dbReference type="RefSeq" id="WP_145099951.1">
    <property type="nucleotide sequence ID" value="NZ_CP036274.1"/>
</dbReference>
<dbReference type="OrthoDB" id="235850at2"/>
<accession>A0A517YNZ0</accession>
<name>A0A517YNZ0_9BACT</name>
<dbReference type="AlphaFoldDB" id="A0A517YNZ0"/>
<dbReference type="KEGG" id="aagg:ETAA8_71070"/>
<gene>
    <name evidence="1" type="ORF">ETAA8_71070</name>
</gene>
<keyword evidence="2" id="KW-1185">Reference proteome</keyword>
<dbReference type="Gene3D" id="2.60.120.380">
    <property type="match status" value="2"/>
</dbReference>
<organism evidence="1 2">
    <name type="scientific">Anatilimnocola aggregata</name>
    <dbReference type="NCBI Taxonomy" id="2528021"/>
    <lineage>
        <taxon>Bacteria</taxon>
        <taxon>Pseudomonadati</taxon>
        <taxon>Planctomycetota</taxon>
        <taxon>Planctomycetia</taxon>
        <taxon>Pirellulales</taxon>
        <taxon>Pirellulaceae</taxon>
        <taxon>Anatilimnocola</taxon>
    </lineage>
</organism>
<dbReference type="EMBL" id="CP036274">
    <property type="protein sequence ID" value="QDU31945.1"/>
    <property type="molecule type" value="Genomic_DNA"/>
</dbReference>
<sequence>MPRLLPISLWACVVIALSQPARTEAEPPDTSYIFPAGAQRGTKVQARIGGFYLHERAPLEWLGQGISGPAEIERTAVRWFEGPLIKQPASQRKEDYPKDYAAELTIAPDAPLGAHGWRSWGGQGATPIRPFIVGMLPEVVENETDGDPLPVAVTLPVTINGRIFPREDLDQWSFAAEAGESLTVAVVAKQIGSPLEALIEVRSPTGEVLAESTGTLNRDPQLRFKVPTSGQYSVRITDTRAEGLQNYVYRLTITTGPWIDAIYPLGGQRGSSTKFSLLGQGVEAIEETLPTSAARVITHHFTRQGEPLNAVQLELDDLPELREQEPNDTPEQAQSVSLGTVANGRIQQAGDKDHWSLELKKGDAVQFEVRAARLGSPLDAVLSVQDDTSKELARGEDLPSGSPDCELKFIAPADGSYQVILSEKFTSRGGPSFAYRLRCMKAAADFALEINVDSLAADIAGTKKLPVVITRIGGFNGVITLAAEGLPSGVTAPAVEVKGNQSKADLVFTVDATVPVTRTPIRILGKAEIDGATKEHVASIVAPQNPNQNQPVALGLVEVDHLLLVTSLPTPFKFIAPFDTQFIARGSTMRKRFEVERGGFEGPLWVELADKQGRHLQGVVAERQNIPPGVNEFEFEVMLPPWMELGRTSRSQLMIVGEVPDAAGKLHKVVFTANGQNDQLIAIVSPGPIRVQPERSSLLISKGAEITIPLQVTCDQTVRQNLKIELIVPEHMQGLSAQPVEVKPHDKAAQLVLRCGDNPGPLNMPVTIRTTSERNGKPVVAEALLTLLLQP</sequence>